<feature type="compositionally biased region" description="Low complexity" evidence="9">
    <location>
        <begin position="225"/>
        <end position="236"/>
    </location>
</feature>
<evidence type="ECO:0000256" key="1">
    <source>
        <dbReference type="ARBA" id="ARBA00004123"/>
    </source>
</evidence>
<dbReference type="CDD" id="cd00202">
    <property type="entry name" value="ZnF_GATA"/>
    <property type="match status" value="1"/>
</dbReference>
<feature type="region of interest" description="Disordered" evidence="9">
    <location>
        <begin position="772"/>
        <end position="834"/>
    </location>
</feature>
<dbReference type="InterPro" id="IPR039355">
    <property type="entry name" value="Transcription_factor_GATA"/>
</dbReference>
<comment type="caution">
    <text evidence="11">The sequence shown here is derived from an EMBL/GenBank/DDBJ whole genome shotgun (WGS) entry which is preliminary data.</text>
</comment>
<dbReference type="GO" id="GO:0045944">
    <property type="term" value="P:positive regulation of transcription by RNA polymerase II"/>
    <property type="evidence" value="ECO:0007669"/>
    <property type="project" value="TreeGrafter"/>
</dbReference>
<gene>
    <name evidence="11" type="ORF">MVEN_00534700</name>
</gene>
<dbReference type="Gene3D" id="3.30.50.10">
    <property type="entry name" value="Erythroid Transcription Factor GATA-1, subunit A"/>
    <property type="match status" value="1"/>
</dbReference>
<feature type="region of interest" description="Disordered" evidence="9">
    <location>
        <begin position="299"/>
        <end position="381"/>
    </location>
</feature>
<keyword evidence="2" id="KW-0479">Metal-binding</keyword>
<dbReference type="Pfam" id="PF08550">
    <property type="entry name" value="GATA_AreA"/>
    <property type="match status" value="1"/>
</dbReference>
<dbReference type="EMBL" id="JACAZI010000004">
    <property type="protein sequence ID" value="KAF7361901.1"/>
    <property type="molecule type" value="Genomic_DNA"/>
</dbReference>
<evidence type="ECO:0000256" key="9">
    <source>
        <dbReference type="SAM" id="MobiDB-lite"/>
    </source>
</evidence>
<keyword evidence="12" id="KW-1185">Reference proteome</keyword>
<organism evidence="11 12">
    <name type="scientific">Mycena venus</name>
    <dbReference type="NCBI Taxonomy" id="2733690"/>
    <lineage>
        <taxon>Eukaryota</taxon>
        <taxon>Fungi</taxon>
        <taxon>Dikarya</taxon>
        <taxon>Basidiomycota</taxon>
        <taxon>Agaricomycotina</taxon>
        <taxon>Agaricomycetes</taxon>
        <taxon>Agaricomycetidae</taxon>
        <taxon>Agaricales</taxon>
        <taxon>Marasmiineae</taxon>
        <taxon>Mycenaceae</taxon>
        <taxon>Mycena</taxon>
    </lineage>
</organism>
<evidence type="ECO:0000313" key="12">
    <source>
        <dbReference type="Proteomes" id="UP000620124"/>
    </source>
</evidence>
<dbReference type="Proteomes" id="UP000620124">
    <property type="component" value="Unassembled WGS sequence"/>
</dbReference>
<dbReference type="GO" id="GO:0005634">
    <property type="term" value="C:nucleus"/>
    <property type="evidence" value="ECO:0007669"/>
    <property type="project" value="UniProtKB-SubCell"/>
</dbReference>
<accession>A0A8H7D7R0</accession>
<keyword evidence="6" id="KW-0804">Transcription</keyword>
<feature type="compositionally biased region" description="Polar residues" evidence="9">
    <location>
        <begin position="344"/>
        <end position="354"/>
    </location>
</feature>
<keyword evidence="7" id="KW-0539">Nucleus</keyword>
<dbReference type="GO" id="GO:0008270">
    <property type="term" value="F:zinc ion binding"/>
    <property type="evidence" value="ECO:0007669"/>
    <property type="project" value="UniProtKB-KW"/>
</dbReference>
<dbReference type="PROSITE" id="PS00344">
    <property type="entry name" value="GATA_ZN_FINGER_1"/>
    <property type="match status" value="1"/>
</dbReference>
<dbReference type="PROSITE" id="PS50114">
    <property type="entry name" value="GATA_ZN_FINGER_2"/>
    <property type="match status" value="1"/>
</dbReference>
<dbReference type="SMART" id="SM00401">
    <property type="entry name" value="ZnF_GATA"/>
    <property type="match status" value="1"/>
</dbReference>
<keyword evidence="3 8" id="KW-0863">Zinc-finger</keyword>
<evidence type="ECO:0000313" key="11">
    <source>
        <dbReference type="EMBL" id="KAF7361901.1"/>
    </source>
</evidence>
<comment type="subcellular location">
    <subcellularLocation>
        <location evidence="1">Nucleus</location>
    </subcellularLocation>
</comment>
<feature type="compositionally biased region" description="Polar residues" evidence="9">
    <location>
        <begin position="367"/>
        <end position="376"/>
    </location>
</feature>
<feature type="compositionally biased region" description="Polar residues" evidence="9">
    <location>
        <begin position="595"/>
        <end position="637"/>
    </location>
</feature>
<name>A0A8H7D7R0_9AGAR</name>
<evidence type="ECO:0000256" key="2">
    <source>
        <dbReference type="ARBA" id="ARBA00022723"/>
    </source>
</evidence>
<evidence type="ECO:0000256" key="7">
    <source>
        <dbReference type="ARBA" id="ARBA00023242"/>
    </source>
</evidence>
<dbReference type="InterPro" id="IPR013088">
    <property type="entry name" value="Znf_NHR/GATA"/>
</dbReference>
<protein>
    <submittedName>
        <fullName evidence="11">Sec7-like domain belongs to guanine nucleotide exchange factors</fullName>
    </submittedName>
</protein>
<evidence type="ECO:0000256" key="8">
    <source>
        <dbReference type="PROSITE-ProRule" id="PRU00094"/>
    </source>
</evidence>
<keyword evidence="4" id="KW-0862">Zinc</keyword>
<evidence type="ECO:0000256" key="3">
    <source>
        <dbReference type="ARBA" id="ARBA00022771"/>
    </source>
</evidence>
<dbReference type="GO" id="GO:0000981">
    <property type="term" value="F:DNA-binding transcription factor activity, RNA polymerase II-specific"/>
    <property type="evidence" value="ECO:0007669"/>
    <property type="project" value="TreeGrafter"/>
</dbReference>
<feature type="compositionally biased region" description="Basic and acidic residues" evidence="9">
    <location>
        <begin position="215"/>
        <end position="224"/>
    </location>
</feature>
<feature type="region of interest" description="Disordered" evidence="9">
    <location>
        <begin position="75"/>
        <end position="177"/>
    </location>
</feature>
<dbReference type="SUPFAM" id="SSF57716">
    <property type="entry name" value="Glucocorticoid receptor-like (DNA-binding domain)"/>
    <property type="match status" value="1"/>
</dbReference>
<sequence>MRPERPPAPSGPPTIDPRSAPTGFLVLWIRTCLPLSMPRALFLPLVVSPAYPHYPHASRPNVLVQPSSQWPAPYPAYPRSNLPRQPPPFSRPDYFPYDRPNPSLPPSLWMSPVSTHPSTPAAHEPPPDSALSPVSPTGSRSPRFNDIFEEMFPPAETTPPPRVSGSPELTASRLDRTDDNPVTKIWKLYSHHQATLPNAQRMENITWRMMTMRLRKEKDKDRESATTSTVETATDTPSPSTDASVKTEPGLEQQRVPDERGRRIDKGKAKVQVVGFDGLNQDGVDDDDVIPMDWRAMSRSRSRTMDWAPASRSRSRAGEQFDPQQVTPFDSRFAFPTFADTRRSQQPPKQTTSIPIPGSSHGHRSPQYPSSRSELSSVYEDHSDVDPALDARYMHSLQYNHSISNYNSPTFGPSSLPSFGLHGLTRIPSSSGPSPDQRGFPRHVRKTSFDHTVSKDGILAGIGGRHQVNGKPLSPDSLIGTKRRAEAPHDESILRADPSNIDGNARPAIPHEEPPVTTSSSPNVGEGGLSAAAAAASAAMAEGYAQLNAANLAGVDDSALDYRQLMGLVYPNTTQYTHVDPTQILAGQGDGGYGNNNPSFHASPSSDGWGNGVGSSSNASPEPYNVSNASTPPSTEGNAHPPSTARPPQRKYVPLKQGAAAQQEAHKRKQSLPGASAAAGGGGAGSSPTLGPLRSSTSTPDLTDRKPSSQAGQGGSSEEGEVPTLCTNCQTTNTPLWRRDPEGQPLCNACGLFYKLHGVVRPLSLKTDVIKKRNRASGAPSSGSRKGGGSGLPKLASSSTTRPRSNSALSARMGGQGGGAIGMPNGATGGERGGGAEAAATDFCFYFAADERDGTARRVGV</sequence>
<feature type="compositionally biased region" description="Polar residues" evidence="9">
    <location>
        <begin position="796"/>
        <end position="809"/>
    </location>
</feature>
<evidence type="ECO:0000256" key="6">
    <source>
        <dbReference type="ARBA" id="ARBA00023163"/>
    </source>
</evidence>
<dbReference type="FunFam" id="3.30.50.10:FF:000007">
    <property type="entry name" value="Nitrogen regulatory AreA, N-terminal"/>
    <property type="match status" value="1"/>
</dbReference>
<dbReference type="InterPro" id="IPR013860">
    <property type="entry name" value="AreA_GATA"/>
</dbReference>
<evidence type="ECO:0000256" key="4">
    <source>
        <dbReference type="ARBA" id="ARBA00022833"/>
    </source>
</evidence>
<dbReference type="GO" id="GO:0000978">
    <property type="term" value="F:RNA polymerase II cis-regulatory region sequence-specific DNA binding"/>
    <property type="evidence" value="ECO:0007669"/>
    <property type="project" value="TreeGrafter"/>
</dbReference>
<feature type="compositionally biased region" description="Polar residues" evidence="9">
    <location>
        <begin position="132"/>
        <end position="142"/>
    </location>
</feature>
<dbReference type="InterPro" id="IPR000679">
    <property type="entry name" value="Znf_GATA"/>
</dbReference>
<proteinExistence type="predicted"/>
<reference evidence="11" key="1">
    <citation type="submission" date="2020-05" db="EMBL/GenBank/DDBJ databases">
        <title>Mycena genomes resolve the evolution of fungal bioluminescence.</title>
        <authorList>
            <person name="Tsai I.J."/>
        </authorList>
    </citation>
    <scope>NUCLEOTIDE SEQUENCE</scope>
    <source>
        <strain evidence="11">CCC161011</strain>
    </source>
</reference>
<feature type="region of interest" description="Disordered" evidence="9">
    <location>
        <begin position="587"/>
        <end position="725"/>
    </location>
</feature>
<evidence type="ECO:0000256" key="5">
    <source>
        <dbReference type="ARBA" id="ARBA00023015"/>
    </source>
</evidence>
<dbReference type="Pfam" id="PF00320">
    <property type="entry name" value="GATA"/>
    <property type="match status" value="1"/>
</dbReference>
<feature type="domain" description="GATA-type" evidence="10">
    <location>
        <begin position="726"/>
        <end position="773"/>
    </location>
</feature>
<dbReference type="PRINTS" id="PR00619">
    <property type="entry name" value="GATAZNFINGER"/>
</dbReference>
<dbReference type="PANTHER" id="PTHR10071:SF281">
    <property type="entry name" value="BOX A-BINDING FACTOR-RELATED"/>
    <property type="match status" value="1"/>
</dbReference>
<keyword evidence="5" id="KW-0805">Transcription regulation</keyword>
<feature type="region of interest" description="Disordered" evidence="9">
    <location>
        <begin position="494"/>
        <end position="525"/>
    </location>
</feature>
<dbReference type="PANTHER" id="PTHR10071">
    <property type="entry name" value="TRANSCRIPTION FACTOR GATA FAMILY MEMBER"/>
    <property type="match status" value="1"/>
</dbReference>
<feature type="compositionally biased region" description="Gly residues" evidence="9">
    <location>
        <begin position="814"/>
        <end position="834"/>
    </location>
</feature>
<feature type="region of interest" description="Disordered" evidence="9">
    <location>
        <begin position="215"/>
        <end position="263"/>
    </location>
</feature>
<dbReference type="GO" id="GO:0000122">
    <property type="term" value="P:negative regulation of transcription by RNA polymerase II"/>
    <property type="evidence" value="ECO:0007669"/>
    <property type="project" value="TreeGrafter"/>
</dbReference>
<evidence type="ECO:0000259" key="10">
    <source>
        <dbReference type="PROSITE" id="PS50114"/>
    </source>
</evidence>
<dbReference type="AlphaFoldDB" id="A0A8H7D7R0"/>
<dbReference type="OrthoDB" id="515401at2759"/>